<dbReference type="AlphaFoldDB" id="A0A438HDZ7"/>
<dbReference type="GO" id="GO:0003676">
    <property type="term" value="F:nucleic acid binding"/>
    <property type="evidence" value="ECO:0007669"/>
    <property type="project" value="InterPro"/>
</dbReference>
<proteinExistence type="predicted"/>
<comment type="caution">
    <text evidence="4">The sequence shown here is derived from an EMBL/GenBank/DDBJ whole genome shotgun (WGS) entry which is preliminary data.</text>
</comment>
<gene>
    <name evidence="4" type="ORF">CK203_037406</name>
</gene>
<feature type="compositionally biased region" description="Basic and acidic residues" evidence="2">
    <location>
        <begin position="392"/>
        <end position="404"/>
    </location>
</feature>
<evidence type="ECO:0000256" key="2">
    <source>
        <dbReference type="SAM" id="MobiDB-lite"/>
    </source>
</evidence>
<evidence type="ECO:0000313" key="5">
    <source>
        <dbReference type="Proteomes" id="UP000288805"/>
    </source>
</evidence>
<feature type="region of interest" description="Disordered" evidence="2">
    <location>
        <begin position="382"/>
        <end position="404"/>
    </location>
</feature>
<evidence type="ECO:0000259" key="3">
    <source>
        <dbReference type="PROSITE" id="PS50158"/>
    </source>
</evidence>
<dbReference type="SUPFAM" id="SSF57756">
    <property type="entry name" value="Retrovirus zinc finger-like domains"/>
    <property type="match status" value="1"/>
</dbReference>
<dbReference type="GO" id="GO:0008270">
    <property type="term" value="F:zinc ion binding"/>
    <property type="evidence" value="ECO:0007669"/>
    <property type="project" value="UniProtKB-KW"/>
</dbReference>
<dbReference type="InterPro" id="IPR036875">
    <property type="entry name" value="Znf_CCHC_sf"/>
</dbReference>
<feature type="region of interest" description="Disordered" evidence="2">
    <location>
        <begin position="262"/>
        <end position="289"/>
    </location>
</feature>
<keyword evidence="1" id="KW-0862">Zinc</keyword>
<dbReference type="InterPro" id="IPR001878">
    <property type="entry name" value="Znf_CCHC"/>
</dbReference>
<protein>
    <recommendedName>
        <fullName evidence="3">CCHC-type domain-containing protein</fullName>
    </recommendedName>
</protein>
<dbReference type="Proteomes" id="UP000288805">
    <property type="component" value="Unassembled WGS sequence"/>
</dbReference>
<name>A0A438HDZ7_VITVI</name>
<keyword evidence="1" id="KW-0863">Zinc-finger</keyword>
<dbReference type="EMBL" id="QGNW01000237">
    <property type="protein sequence ID" value="RVW82681.1"/>
    <property type="molecule type" value="Genomic_DNA"/>
</dbReference>
<evidence type="ECO:0000256" key="1">
    <source>
        <dbReference type="PROSITE-ProRule" id="PRU00047"/>
    </source>
</evidence>
<evidence type="ECO:0000313" key="4">
    <source>
        <dbReference type="EMBL" id="RVW82681.1"/>
    </source>
</evidence>
<accession>A0A438HDZ7</accession>
<dbReference type="PROSITE" id="PS50158">
    <property type="entry name" value="ZF_CCHC"/>
    <property type="match status" value="1"/>
</dbReference>
<reference evidence="4 5" key="1">
    <citation type="journal article" date="2018" name="PLoS Genet.">
        <title>Population sequencing reveals clonal diversity and ancestral inbreeding in the grapevine cultivar Chardonnay.</title>
        <authorList>
            <person name="Roach M.J."/>
            <person name="Johnson D.L."/>
            <person name="Bohlmann J."/>
            <person name="van Vuuren H.J."/>
            <person name="Jones S.J."/>
            <person name="Pretorius I.S."/>
            <person name="Schmidt S.A."/>
            <person name="Borneman A.R."/>
        </authorList>
    </citation>
    <scope>NUCLEOTIDE SEQUENCE [LARGE SCALE GENOMIC DNA]</scope>
    <source>
        <strain evidence="5">cv. Chardonnay</strain>
        <tissue evidence="4">Leaf</tissue>
    </source>
</reference>
<sequence length="404" mass="45558">MPSLQHRLERCRPSAVSIWASLPVTRVTLAMPVRGAVLAPVRWSKKALFQTFKKCRPGAIGGAICRRRSRRASGAMSGALQKRHFRRYTRRYLRQASATIQVPFTRHRRRPWKRHSGAVHSGWRSSVRLYLLVMLVVEGHPVQFSLGVLDLDLALITNKPPEATDDNTPEQERFKRADKSLACTLMAELTTMKYDGQKGIQQHILNMTEKAAKLKALGMSMDESFLVHDQWNLNELTGKCTQEEVRLRQEGHNLALAVTHGVTKKKGKFREGKKSPPKKSGPGEGSQSHDGKFTVSCYFCSKKGHVKKDCNKRKAWFEKRGIPYNQAWIEKSENVADISEKYRLSGGIETIIGTDYRSTEKSAKNRQNRRYIGEISVENRKIGEKSASGGTRGEDGGGWKKIGD</sequence>
<keyword evidence="1" id="KW-0479">Metal-binding</keyword>
<feature type="domain" description="CCHC-type" evidence="3">
    <location>
        <begin position="297"/>
        <end position="310"/>
    </location>
</feature>
<organism evidence="4 5">
    <name type="scientific">Vitis vinifera</name>
    <name type="common">Grape</name>
    <dbReference type="NCBI Taxonomy" id="29760"/>
    <lineage>
        <taxon>Eukaryota</taxon>
        <taxon>Viridiplantae</taxon>
        <taxon>Streptophyta</taxon>
        <taxon>Embryophyta</taxon>
        <taxon>Tracheophyta</taxon>
        <taxon>Spermatophyta</taxon>
        <taxon>Magnoliopsida</taxon>
        <taxon>eudicotyledons</taxon>
        <taxon>Gunneridae</taxon>
        <taxon>Pentapetalae</taxon>
        <taxon>rosids</taxon>
        <taxon>Vitales</taxon>
        <taxon>Vitaceae</taxon>
        <taxon>Viteae</taxon>
        <taxon>Vitis</taxon>
    </lineage>
</organism>